<protein>
    <recommendedName>
        <fullName evidence="3">Type IV secretion system coupling protein TraD DNA-binding domain-containing protein</fullName>
    </recommendedName>
</protein>
<dbReference type="PANTHER" id="PTHR30121:SF11">
    <property type="entry name" value="AAA+ ATPASE DOMAIN-CONTAINING PROTEIN"/>
    <property type="match status" value="1"/>
</dbReference>
<evidence type="ECO:0000256" key="2">
    <source>
        <dbReference type="SAM" id="MobiDB-lite"/>
    </source>
</evidence>
<organism evidence="4 5">
    <name type="scientific">Candidatus Campbellbacteria bacterium RIFOXYC2_FULL_35_25</name>
    <dbReference type="NCBI Taxonomy" id="1797582"/>
    <lineage>
        <taxon>Bacteria</taxon>
        <taxon>Candidatus Campbelliibacteriota</taxon>
    </lineage>
</organism>
<evidence type="ECO:0000313" key="5">
    <source>
        <dbReference type="Proteomes" id="UP000179003"/>
    </source>
</evidence>
<dbReference type="Proteomes" id="UP000179003">
    <property type="component" value="Unassembled WGS sequence"/>
</dbReference>
<dbReference type="InterPro" id="IPR027417">
    <property type="entry name" value="P-loop_NTPase"/>
</dbReference>
<proteinExistence type="predicted"/>
<reference evidence="4 5" key="1">
    <citation type="journal article" date="2016" name="Nat. Commun.">
        <title>Thousands of microbial genomes shed light on interconnected biogeochemical processes in an aquifer system.</title>
        <authorList>
            <person name="Anantharaman K."/>
            <person name="Brown C.T."/>
            <person name="Hug L.A."/>
            <person name="Sharon I."/>
            <person name="Castelle C.J."/>
            <person name="Probst A.J."/>
            <person name="Thomas B.C."/>
            <person name="Singh A."/>
            <person name="Wilkins M.J."/>
            <person name="Karaoz U."/>
            <person name="Brodie E.L."/>
            <person name="Williams K.H."/>
            <person name="Hubbard S.S."/>
            <person name="Banfield J.F."/>
        </authorList>
    </citation>
    <scope>NUCLEOTIDE SEQUENCE [LARGE SCALE GENOMIC DNA]</scope>
</reference>
<dbReference type="EMBL" id="MFAE01000006">
    <property type="protein sequence ID" value="OGD67271.1"/>
    <property type="molecule type" value="Genomic_DNA"/>
</dbReference>
<feature type="compositionally biased region" description="Basic and acidic residues" evidence="2">
    <location>
        <begin position="438"/>
        <end position="457"/>
    </location>
</feature>
<dbReference type="CDD" id="cd01127">
    <property type="entry name" value="TrwB_TraG_TraD_VirD4"/>
    <property type="match status" value="1"/>
</dbReference>
<dbReference type="Pfam" id="PF10412">
    <property type="entry name" value="TrwB_AAD_bind"/>
    <property type="match status" value="1"/>
</dbReference>
<gene>
    <name evidence="4" type="ORF">A2442_00670</name>
</gene>
<dbReference type="STRING" id="1797582.A2442_00670"/>
<dbReference type="AlphaFoldDB" id="A0A1F5EIQ9"/>
<feature type="region of interest" description="Disordered" evidence="2">
    <location>
        <begin position="438"/>
        <end position="509"/>
    </location>
</feature>
<dbReference type="Gene3D" id="3.40.50.300">
    <property type="entry name" value="P-loop containing nucleotide triphosphate hydrolases"/>
    <property type="match status" value="2"/>
</dbReference>
<feature type="compositionally biased region" description="Low complexity" evidence="2">
    <location>
        <begin position="468"/>
        <end position="500"/>
    </location>
</feature>
<sequence length="598" mass="67398">MEDLNKITYFAETDFRNKKTPFGIKALDRARHVYVIGKTGMGKSTLLENMAAQDILDGNGIAFIDPHGGSIDKFLDYVPENRIDDVIYFAPFDTEHPIAFNVMENVDPEKRHLVAQGLLSSFKKIWGEETFSDRMEHITSNTILALLEYPNSTMLSMPRMFTDNDFQKEVVSYVTDPSVKAFWEKEYAAWDDRYRKDAYSAVLNKVGQFTSNSIIRNIVGQVKSSFDFRNVMDTRKILLINLSIGQIGESNANLLGSMMTTKIFLAAMSRADLSPGELAQHPNFYLHIDEFQNLANDSFADILSQARKYKLNLTMAHQYIEQMPEVVRFAVFGNVGTMIVFRVGSFDAEIFEKEFSPVFLMDDIVNLGFAQIYLKLMIDGVGSTPFSARTLPPIKKQGISFRDEIVAASRNRFTRPKTEVEKEIKDWHEKSFKVKKVVSNEKEGAKPSEGAPQKRFEGNSQKYSANKAPTTTTTTTTTTATKAMPTTAKVTPTPMTPTTPSSAKRPVLEGKNSLKEALSGAMDSISRTKGEDVGEKKKILEKQDTLNKDIEKSNKEKLKETLKKALKEAEEDKKASIPKKEEELREVPEKILREILGS</sequence>
<feature type="coiled-coil region" evidence="1">
    <location>
        <begin position="536"/>
        <end position="575"/>
    </location>
</feature>
<dbReference type="PANTHER" id="PTHR30121">
    <property type="entry name" value="UNCHARACTERIZED PROTEIN YJGR-RELATED"/>
    <property type="match status" value="1"/>
</dbReference>
<evidence type="ECO:0000259" key="3">
    <source>
        <dbReference type="Pfam" id="PF10412"/>
    </source>
</evidence>
<dbReference type="SUPFAM" id="SSF52540">
    <property type="entry name" value="P-loop containing nucleoside triphosphate hydrolases"/>
    <property type="match status" value="1"/>
</dbReference>
<dbReference type="InterPro" id="IPR019476">
    <property type="entry name" value="T4SS_TraD_DNA-bd"/>
</dbReference>
<name>A0A1F5EIQ9_9BACT</name>
<keyword evidence="1" id="KW-0175">Coiled coil</keyword>
<feature type="domain" description="Type IV secretion system coupling protein TraD DNA-binding" evidence="3">
    <location>
        <begin position="30"/>
        <end position="342"/>
    </location>
</feature>
<evidence type="ECO:0000256" key="1">
    <source>
        <dbReference type="SAM" id="Coils"/>
    </source>
</evidence>
<comment type="caution">
    <text evidence="4">The sequence shown here is derived from an EMBL/GenBank/DDBJ whole genome shotgun (WGS) entry which is preliminary data.</text>
</comment>
<accession>A0A1F5EIQ9</accession>
<dbReference type="InterPro" id="IPR051162">
    <property type="entry name" value="T4SS_component"/>
</dbReference>
<evidence type="ECO:0000313" key="4">
    <source>
        <dbReference type="EMBL" id="OGD67271.1"/>
    </source>
</evidence>